<keyword evidence="4" id="KW-1133">Transmembrane helix</keyword>
<keyword evidence="4" id="KW-0812">Transmembrane</keyword>
<dbReference type="InterPro" id="IPR029787">
    <property type="entry name" value="Nucleotide_cyclase"/>
</dbReference>
<sequence length="962" mass="110735">MKKKLKLLIIIIILFSIFPIKAQYLPLRVYTSADGLASNQVRDIKNDSNGALWIGCGSGLSYFTGFKFINYGLKEGLPGISILKIQIIHCGHIFILTYNGLAYKKTDEDYFKKIPIDGEIVDFFVREKHKKSFTIIVCIKNQGIYCYLPEKGQIENFWNVKNPYSIVLIKEKAIVSLENGGIYSIDLKTKKHSIITRLNTAAKLKKINEKSLFAISENKVIKITDKGKKFETEKLYSSKDKTLVIFDATISKNNELWIGTNKYLIKKSKKKIKYYTTENGLPELPIFSIFENNDGILWFGTNSGLAKLVNNDITIFKKIQGKDIKSCISLFWDKTKKEMWAGINRGVATIKNQKVRKFENNYLNQYIIWAIEKDNKGNYYFATEGGGVVKLTPQGKTIIFKKENHCLPDNRITDLLYLKNTLYVSTKNGFAVLKNNKWKIFTTANGLPASYIRCIEKDEKGNIYLSTYGAGIIKFKNGEFSGVIKNLKNEFNTIYALSYKNGTFWAACNYGLVKIKDGIAKLYNSKYGFPNYSGVSVLALDNYVWMGTDGGACLFDINAEKVVEILTKDEGLPGNEFTTHNAICKDSENNVWIGVFGGIAKISKKIIAIKNKQFNPKVYLTNITYRYHKQTHKLIPLTNLLEIPYGAKDITFNLDVIWFRNDYSMAIYYKLDGENETWQKLENMKNTKVMFNFLTYGEYTLKLKIVNLAGNNQSIEKKIVSFKVLKPWWAKEWVILTIILLLLVLGAFFTLYFTDLRTKHLKEEKQRLDKLVAEKTRQLQKVNEELIEKNKMLLELAEKDFLTGLYNRRHAIKVLKIYQKLAERENDFKISFILIDIDFFKIINDTYGHDAGDFVLKQLARLMKENTRKSDIVARWGGEEFLIILPKTNLEQAKIVAEKLRKIVEETEFQYKSNKIKFTISAGLTSVDLTTLTSDKEIEKILLEVDKKLYQAKERGRNLIIY</sequence>
<feature type="coiled-coil region" evidence="3">
    <location>
        <begin position="758"/>
        <end position="799"/>
    </location>
</feature>
<dbReference type="PANTHER" id="PTHR45138:SF9">
    <property type="entry name" value="DIGUANYLATE CYCLASE DGCM-RELATED"/>
    <property type="match status" value="1"/>
</dbReference>
<dbReference type="KEGG" id="thyd:TTHT_0471"/>
<dbReference type="SUPFAM" id="SSF55073">
    <property type="entry name" value="Nucleotide cyclase"/>
    <property type="match status" value="1"/>
</dbReference>
<dbReference type="InterPro" id="IPR015943">
    <property type="entry name" value="WD40/YVTN_repeat-like_dom_sf"/>
</dbReference>
<dbReference type="FunFam" id="3.30.70.270:FF:000001">
    <property type="entry name" value="Diguanylate cyclase domain protein"/>
    <property type="match status" value="1"/>
</dbReference>
<dbReference type="InterPro" id="IPR013783">
    <property type="entry name" value="Ig-like_fold"/>
</dbReference>
<proteinExistence type="predicted"/>
<evidence type="ECO:0000256" key="4">
    <source>
        <dbReference type="SAM" id="Phobius"/>
    </source>
</evidence>
<dbReference type="InterPro" id="IPR000160">
    <property type="entry name" value="GGDEF_dom"/>
</dbReference>
<dbReference type="AlphaFoldDB" id="A0A7R6PL07"/>
<dbReference type="InterPro" id="IPR050469">
    <property type="entry name" value="Diguanylate_Cyclase"/>
</dbReference>
<keyword evidence="3" id="KW-0175">Coiled coil</keyword>
<dbReference type="InterPro" id="IPR043128">
    <property type="entry name" value="Rev_trsase/Diguanyl_cyclase"/>
</dbReference>
<organism evidence="6 7">
    <name type="scientific">Thermotomaculum hydrothermale</name>
    <dbReference type="NCBI Taxonomy" id="981385"/>
    <lineage>
        <taxon>Bacteria</taxon>
        <taxon>Pseudomonadati</taxon>
        <taxon>Acidobacteriota</taxon>
        <taxon>Holophagae</taxon>
        <taxon>Thermotomaculales</taxon>
        <taxon>Thermotomaculaceae</taxon>
        <taxon>Thermotomaculum</taxon>
    </lineage>
</organism>
<gene>
    <name evidence="6" type="ORF">TTHT_0471</name>
</gene>
<keyword evidence="4" id="KW-0472">Membrane</keyword>
<accession>A0A7R6PL07</accession>
<feature type="domain" description="GGDEF" evidence="5">
    <location>
        <begin position="828"/>
        <end position="962"/>
    </location>
</feature>
<dbReference type="PANTHER" id="PTHR45138">
    <property type="entry name" value="REGULATORY COMPONENTS OF SENSORY TRANSDUCTION SYSTEM"/>
    <property type="match status" value="1"/>
</dbReference>
<dbReference type="SUPFAM" id="SSF101898">
    <property type="entry name" value="NHL repeat"/>
    <property type="match status" value="1"/>
</dbReference>
<feature type="transmembrane region" description="Helical" evidence="4">
    <location>
        <begin position="733"/>
        <end position="753"/>
    </location>
</feature>
<dbReference type="NCBIfam" id="TIGR00254">
    <property type="entry name" value="GGDEF"/>
    <property type="match status" value="1"/>
</dbReference>
<name>A0A7R6PL07_9BACT</name>
<dbReference type="Proteomes" id="UP000595564">
    <property type="component" value="Chromosome"/>
</dbReference>
<dbReference type="InterPro" id="IPR011110">
    <property type="entry name" value="Reg_prop"/>
</dbReference>
<evidence type="ECO:0000313" key="6">
    <source>
        <dbReference type="EMBL" id="BBB32062.1"/>
    </source>
</evidence>
<dbReference type="RefSeq" id="WP_201328401.1">
    <property type="nucleotide sequence ID" value="NZ_AP017470.1"/>
</dbReference>
<dbReference type="EC" id="2.7.7.65" evidence="1"/>
<evidence type="ECO:0000259" key="5">
    <source>
        <dbReference type="PROSITE" id="PS50887"/>
    </source>
</evidence>
<evidence type="ECO:0000256" key="1">
    <source>
        <dbReference type="ARBA" id="ARBA00012528"/>
    </source>
</evidence>
<dbReference type="Gene3D" id="2.130.10.10">
    <property type="entry name" value="YVTN repeat-like/Quinoprotein amine dehydrogenase"/>
    <property type="match status" value="3"/>
</dbReference>
<protein>
    <recommendedName>
        <fullName evidence="1">diguanylate cyclase</fullName>
        <ecNumber evidence="1">2.7.7.65</ecNumber>
    </recommendedName>
</protein>
<dbReference type="Gene3D" id="2.60.40.10">
    <property type="entry name" value="Immunoglobulins"/>
    <property type="match status" value="1"/>
</dbReference>
<evidence type="ECO:0000256" key="3">
    <source>
        <dbReference type="SAM" id="Coils"/>
    </source>
</evidence>
<evidence type="ECO:0000256" key="2">
    <source>
        <dbReference type="ARBA" id="ARBA00034247"/>
    </source>
</evidence>
<dbReference type="PROSITE" id="PS50887">
    <property type="entry name" value="GGDEF"/>
    <property type="match status" value="1"/>
</dbReference>
<comment type="catalytic activity">
    <reaction evidence="2">
        <text>2 GTP = 3',3'-c-di-GMP + 2 diphosphate</text>
        <dbReference type="Rhea" id="RHEA:24898"/>
        <dbReference type="ChEBI" id="CHEBI:33019"/>
        <dbReference type="ChEBI" id="CHEBI:37565"/>
        <dbReference type="ChEBI" id="CHEBI:58805"/>
        <dbReference type="EC" id="2.7.7.65"/>
    </reaction>
</comment>
<dbReference type="SMART" id="SM00267">
    <property type="entry name" value="GGDEF"/>
    <property type="match status" value="1"/>
</dbReference>
<dbReference type="SUPFAM" id="SSF50952">
    <property type="entry name" value="Soluble quinoprotein glucose dehydrogenase"/>
    <property type="match status" value="1"/>
</dbReference>
<dbReference type="Pfam" id="PF07494">
    <property type="entry name" value="Reg_prop"/>
    <property type="match status" value="3"/>
</dbReference>
<dbReference type="Gene3D" id="3.30.70.270">
    <property type="match status" value="1"/>
</dbReference>
<reference evidence="6 7" key="1">
    <citation type="journal article" date="2012" name="Extremophiles">
        <title>Thermotomaculum hydrothermale gen. nov., sp. nov., a novel heterotrophic thermophile within the phylum Acidobacteria from a deep-sea hydrothermal vent chimney in the Southern Okinawa Trough.</title>
        <authorList>
            <person name="Izumi H."/>
            <person name="Nunoura T."/>
            <person name="Miyazaki M."/>
            <person name="Mino S."/>
            <person name="Toki T."/>
            <person name="Takai K."/>
            <person name="Sako Y."/>
            <person name="Sawabe T."/>
            <person name="Nakagawa S."/>
        </authorList>
    </citation>
    <scope>NUCLEOTIDE SEQUENCE [LARGE SCALE GENOMIC DNA]</scope>
    <source>
        <strain evidence="6 7">AC55</strain>
    </source>
</reference>
<dbReference type="GO" id="GO:0052621">
    <property type="term" value="F:diguanylate cyclase activity"/>
    <property type="evidence" value="ECO:0007669"/>
    <property type="project" value="UniProtKB-EC"/>
</dbReference>
<keyword evidence="7" id="KW-1185">Reference proteome</keyword>
<evidence type="ECO:0000313" key="7">
    <source>
        <dbReference type="Proteomes" id="UP000595564"/>
    </source>
</evidence>
<dbReference type="CDD" id="cd01949">
    <property type="entry name" value="GGDEF"/>
    <property type="match status" value="1"/>
</dbReference>
<dbReference type="InterPro" id="IPR011041">
    <property type="entry name" value="Quinoprot_gluc/sorb_DH_b-prop"/>
</dbReference>
<dbReference type="EMBL" id="AP017470">
    <property type="protein sequence ID" value="BBB32062.1"/>
    <property type="molecule type" value="Genomic_DNA"/>
</dbReference>
<dbReference type="Pfam" id="PF00990">
    <property type="entry name" value="GGDEF"/>
    <property type="match status" value="1"/>
</dbReference>